<gene>
    <name evidence="8" type="ORF">AMATHDRAFT_52085</name>
</gene>
<keyword evidence="3" id="KW-0677">Repeat</keyword>
<keyword evidence="9" id="KW-1185">Reference proteome</keyword>
<dbReference type="EC" id="3.1.1.97" evidence="6"/>
<dbReference type="PANTHER" id="PTHR46042:SF1">
    <property type="entry name" value="DIPHTHINE METHYLTRANSFERASE"/>
    <property type="match status" value="1"/>
</dbReference>
<evidence type="ECO:0000256" key="5">
    <source>
        <dbReference type="ARBA" id="ARBA00038092"/>
    </source>
</evidence>
<dbReference type="STRING" id="703135.A0A2A9P1J2"/>
<evidence type="ECO:0000256" key="7">
    <source>
        <dbReference type="ARBA" id="ARBA00047551"/>
    </source>
</evidence>
<keyword evidence="4" id="KW-0378">Hydrolase</keyword>
<evidence type="ECO:0000256" key="6">
    <source>
        <dbReference type="ARBA" id="ARBA00039131"/>
    </source>
</evidence>
<evidence type="ECO:0000256" key="2">
    <source>
        <dbReference type="ARBA" id="ARBA00022574"/>
    </source>
</evidence>
<accession>A0A2A9P1J2</accession>
<evidence type="ECO:0000313" key="8">
    <source>
        <dbReference type="EMBL" id="PFH54482.1"/>
    </source>
</evidence>
<keyword evidence="2" id="KW-0853">WD repeat</keyword>
<dbReference type="Gene3D" id="2.130.10.10">
    <property type="entry name" value="YVTN repeat-like/Quinoprotein amine dehydrogenase"/>
    <property type="match status" value="1"/>
</dbReference>
<evidence type="ECO:0000256" key="1">
    <source>
        <dbReference type="ARBA" id="ARBA00005156"/>
    </source>
</evidence>
<dbReference type="GO" id="GO:0005737">
    <property type="term" value="C:cytoplasm"/>
    <property type="evidence" value="ECO:0007669"/>
    <property type="project" value="TreeGrafter"/>
</dbReference>
<name>A0A2A9P1J2_9AGAR</name>
<protein>
    <recommendedName>
        <fullName evidence="6">methylated diphthine methylhydrolase</fullName>
        <ecNumber evidence="6">3.1.1.97</ecNumber>
    </recommendedName>
</protein>
<dbReference type="PANTHER" id="PTHR46042">
    <property type="entry name" value="DIPHTHINE METHYLTRANSFERASE"/>
    <property type="match status" value="1"/>
</dbReference>
<dbReference type="Proteomes" id="UP000242287">
    <property type="component" value="Unassembled WGS sequence"/>
</dbReference>
<evidence type="ECO:0000313" key="9">
    <source>
        <dbReference type="Proteomes" id="UP000242287"/>
    </source>
</evidence>
<dbReference type="AlphaFoldDB" id="A0A2A9P1J2"/>
<dbReference type="InterPro" id="IPR001680">
    <property type="entry name" value="WD40_rpt"/>
</dbReference>
<reference evidence="8 9" key="1">
    <citation type="submission" date="2014-02" db="EMBL/GenBank/DDBJ databases">
        <title>Transposable element dynamics among asymbiotic and ectomycorrhizal Amanita fungi.</title>
        <authorList>
            <consortium name="DOE Joint Genome Institute"/>
            <person name="Hess J."/>
            <person name="Skrede I."/>
            <person name="Wolfe B."/>
            <person name="LaButti K."/>
            <person name="Ohm R.A."/>
            <person name="Grigoriev I.V."/>
            <person name="Pringle A."/>
        </authorList>
    </citation>
    <scope>NUCLEOTIDE SEQUENCE [LARGE SCALE GENOMIC DNA]</scope>
    <source>
        <strain evidence="8 9">SKay4041</strain>
    </source>
</reference>
<dbReference type="GO" id="GO:0061685">
    <property type="term" value="F:diphthine methylesterase activity"/>
    <property type="evidence" value="ECO:0007669"/>
    <property type="project" value="UniProtKB-EC"/>
</dbReference>
<dbReference type="GO" id="GO:0017183">
    <property type="term" value="P:protein histidyl modification to diphthamide"/>
    <property type="evidence" value="ECO:0007669"/>
    <property type="project" value="TreeGrafter"/>
</dbReference>
<dbReference type="OrthoDB" id="1930760at2759"/>
<comment type="similarity">
    <text evidence="5">Belongs to the DPH7 family.</text>
</comment>
<sequence>MAIPSSGFNTVFPADSLEFCPHPQATDVFVCGTYKLNKRGDEDENSPAQQHRQGQCLVFRTYDADGTDEPTFNQVQKFDFPAIPDMKWCHTSHSTEPILAVADSEGGVTTLQWKCHETLEKMQFITCAENDSLCLSLDWSSRRIPQSSLGNLVVSVSDGSLHLLRPADAGDLIHTNTWHAHDYEPWIAAWNHWDTNIIYSGGDDLKLKAWDIRSGFSQPMFVNRRFDAGVTTIQNHPFIEHLLAVGSYNNTVYLYDMRKPLVAMSQLDVGGGVWRVKWHPHENRNRDLLVACMRDGFKVLQYNTSMDQGQVIQRFDAHQSLAYGVDWSLANPSANGKSIVGSCSFYDHVLHIWRA</sequence>
<evidence type="ECO:0000256" key="3">
    <source>
        <dbReference type="ARBA" id="ARBA00022737"/>
    </source>
</evidence>
<evidence type="ECO:0000256" key="4">
    <source>
        <dbReference type="ARBA" id="ARBA00022801"/>
    </source>
</evidence>
<dbReference type="EMBL" id="KZ301969">
    <property type="protein sequence ID" value="PFH54482.1"/>
    <property type="molecule type" value="Genomic_DNA"/>
</dbReference>
<dbReference type="SUPFAM" id="SSF50978">
    <property type="entry name" value="WD40 repeat-like"/>
    <property type="match status" value="1"/>
</dbReference>
<organism evidence="8 9">
    <name type="scientific">Amanita thiersii Skay4041</name>
    <dbReference type="NCBI Taxonomy" id="703135"/>
    <lineage>
        <taxon>Eukaryota</taxon>
        <taxon>Fungi</taxon>
        <taxon>Dikarya</taxon>
        <taxon>Basidiomycota</taxon>
        <taxon>Agaricomycotina</taxon>
        <taxon>Agaricomycetes</taxon>
        <taxon>Agaricomycetidae</taxon>
        <taxon>Agaricales</taxon>
        <taxon>Pluteineae</taxon>
        <taxon>Amanitaceae</taxon>
        <taxon>Amanita</taxon>
    </lineage>
</organism>
<proteinExistence type="inferred from homology"/>
<dbReference type="InterPro" id="IPR036322">
    <property type="entry name" value="WD40_repeat_dom_sf"/>
</dbReference>
<dbReference type="InterPro" id="IPR052415">
    <property type="entry name" value="Diphthine_MTase"/>
</dbReference>
<comment type="catalytic activity">
    <reaction evidence="7">
        <text>diphthine methyl ester-[translation elongation factor 2] + H2O = diphthine-[translation elongation factor 2] + methanol + H(+)</text>
        <dbReference type="Rhea" id="RHEA:42656"/>
        <dbReference type="Rhea" id="RHEA-COMP:10172"/>
        <dbReference type="Rhea" id="RHEA-COMP:10173"/>
        <dbReference type="ChEBI" id="CHEBI:15377"/>
        <dbReference type="ChEBI" id="CHEBI:15378"/>
        <dbReference type="ChEBI" id="CHEBI:17790"/>
        <dbReference type="ChEBI" id="CHEBI:79005"/>
        <dbReference type="ChEBI" id="CHEBI:82696"/>
        <dbReference type="EC" id="3.1.1.97"/>
    </reaction>
</comment>
<dbReference type="SMART" id="SM00320">
    <property type="entry name" value="WD40"/>
    <property type="match status" value="4"/>
</dbReference>
<dbReference type="InterPro" id="IPR015943">
    <property type="entry name" value="WD40/YVTN_repeat-like_dom_sf"/>
</dbReference>
<comment type="pathway">
    <text evidence="1">Protein modification; peptidyl-diphthamide biosynthesis.</text>
</comment>